<protein>
    <submittedName>
        <fullName evidence="4">Uncharacterized protein</fullName>
    </submittedName>
</protein>
<dbReference type="SMART" id="SM00028">
    <property type="entry name" value="TPR"/>
    <property type="match status" value="10"/>
</dbReference>
<feature type="repeat" description="TPR" evidence="3">
    <location>
        <begin position="766"/>
        <end position="799"/>
    </location>
</feature>
<dbReference type="PANTHER" id="PTHR45641">
    <property type="entry name" value="TETRATRICOPEPTIDE REPEAT PROTEIN (AFU_ORTHOLOGUE AFUA_6G03870)"/>
    <property type="match status" value="1"/>
</dbReference>
<gene>
    <name evidence="4" type="ORF">EDS130_LOCUS7186</name>
    <name evidence="5" type="ORF">XAT740_LOCUS51967</name>
</gene>
<comment type="caution">
    <text evidence="4">The sequence shown here is derived from an EMBL/GenBank/DDBJ whole genome shotgun (WGS) entry which is preliminary data.</text>
</comment>
<evidence type="ECO:0000313" key="4">
    <source>
        <dbReference type="EMBL" id="CAF0848219.1"/>
    </source>
</evidence>
<feature type="repeat" description="TPR" evidence="3">
    <location>
        <begin position="724"/>
        <end position="757"/>
    </location>
</feature>
<dbReference type="OrthoDB" id="8123811at2759"/>
<keyword evidence="6" id="KW-1185">Reference proteome</keyword>
<dbReference type="SUPFAM" id="SSF48452">
    <property type="entry name" value="TPR-like"/>
    <property type="match status" value="3"/>
</dbReference>
<dbReference type="EMBL" id="CAJNOR010008416">
    <property type="protein sequence ID" value="CAF1632952.1"/>
    <property type="molecule type" value="Genomic_DNA"/>
</dbReference>
<feature type="repeat" description="TPR" evidence="3">
    <location>
        <begin position="472"/>
        <end position="505"/>
    </location>
</feature>
<accession>A0A813VUC2</accession>
<evidence type="ECO:0000313" key="6">
    <source>
        <dbReference type="Proteomes" id="UP000663828"/>
    </source>
</evidence>
<keyword evidence="2 3" id="KW-0802">TPR repeat</keyword>
<dbReference type="Proteomes" id="UP000663828">
    <property type="component" value="Unassembled WGS sequence"/>
</dbReference>
<dbReference type="InterPro" id="IPR019734">
    <property type="entry name" value="TPR_rpt"/>
</dbReference>
<evidence type="ECO:0000256" key="1">
    <source>
        <dbReference type="ARBA" id="ARBA00022737"/>
    </source>
</evidence>
<dbReference type="Pfam" id="PF13424">
    <property type="entry name" value="TPR_12"/>
    <property type="match status" value="3"/>
</dbReference>
<dbReference type="InterPro" id="IPR011990">
    <property type="entry name" value="TPR-like_helical_dom_sf"/>
</dbReference>
<name>A0A813VUC2_ADIRI</name>
<feature type="repeat" description="TPR" evidence="3">
    <location>
        <begin position="682"/>
        <end position="715"/>
    </location>
</feature>
<reference evidence="4" key="1">
    <citation type="submission" date="2021-02" db="EMBL/GenBank/DDBJ databases">
        <authorList>
            <person name="Nowell W R."/>
        </authorList>
    </citation>
    <scope>NUCLEOTIDE SEQUENCE</scope>
</reference>
<evidence type="ECO:0000313" key="5">
    <source>
        <dbReference type="EMBL" id="CAF1632952.1"/>
    </source>
</evidence>
<dbReference type="Gene3D" id="1.25.40.10">
    <property type="entry name" value="Tetratricopeptide repeat domain"/>
    <property type="match status" value="3"/>
</dbReference>
<organism evidence="4 7">
    <name type="scientific">Adineta ricciae</name>
    <name type="common">Rotifer</name>
    <dbReference type="NCBI Taxonomy" id="249248"/>
    <lineage>
        <taxon>Eukaryota</taxon>
        <taxon>Metazoa</taxon>
        <taxon>Spiralia</taxon>
        <taxon>Gnathifera</taxon>
        <taxon>Rotifera</taxon>
        <taxon>Eurotatoria</taxon>
        <taxon>Bdelloidea</taxon>
        <taxon>Adinetida</taxon>
        <taxon>Adinetidae</taxon>
        <taxon>Adineta</taxon>
    </lineage>
</organism>
<dbReference type="EMBL" id="CAJNOJ010000021">
    <property type="protein sequence ID" value="CAF0848219.1"/>
    <property type="molecule type" value="Genomic_DNA"/>
</dbReference>
<dbReference type="Pfam" id="PF13374">
    <property type="entry name" value="TPR_10"/>
    <property type="match status" value="2"/>
</dbReference>
<evidence type="ECO:0000313" key="7">
    <source>
        <dbReference type="Proteomes" id="UP000663852"/>
    </source>
</evidence>
<feature type="repeat" description="TPR" evidence="3">
    <location>
        <begin position="556"/>
        <end position="589"/>
    </location>
</feature>
<dbReference type="Gene3D" id="3.90.176.10">
    <property type="entry name" value="Toxin ADP-ribosyltransferase, Chain A, domain 1"/>
    <property type="match status" value="1"/>
</dbReference>
<evidence type="ECO:0000256" key="2">
    <source>
        <dbReference type="ARBA" id="ARBA00022803"/>
    </source>
</evidence>
<sequence>MPLSTINMYPEIITTEPIALSTSYTERTKQISVVSKDSITHRYPNMQRIQNIELVWLDSNVISDQSIAQLHNVVYNVHTYTNSEQCIKFMRGVQDCKVHLIISDRLAQHIVPDLHDIYSLDIILIFCSDENYDEQWTTRWTKIKGIFTDITKLCAALQQTIDQNEQNSLPMTFVSVNQKLDQLDQTYIYTKMLKELLMASQFEDKHMAQFSTYCRQLFVDNNVQLQNITEFEQSYCDKTPIWWYTHSPFLYSMVNHALRLMISDVIVRTRFFIDALHQHIDQLHKIQCTNQSFIVPFTVYRGHGLSKTKFEELVHSLHGFLSFNTFLFASKDPRTSHKFIESIVKDSDLIGIHFILHIDPTQTVTPFAFIGDISYSRDENEVLFSLHTIFRIDSIKRIDADDNRLYEVNLTLTDSINEELYVSTDSIKPSNLSNTEAWHQLAEALLKNNQFRQADEVYNSLLNSTTIENEQAVIYIQLAWIQEKQEHYREAMHFYEKAIEIYERTLPYNHLTLVNLYKWIGSIVYNIEEYSKALSLFKKILHIQQQSLAPDHIDLADTYNYIGNIYCKMNDYAEALAYHEKAYAVRQQSLPTIHSDLVLSLDNIGVLHYNMGNYSQALIYHHKSLVIQQQLPSVDQLGWSKSYDNIANVHYSMHDYVQALEFYKRALEIKQQSPSPAPIDLIRSFTNIGDTYDCLNHYPKALQSYENALAIQQQSFPTNYPDLSKSYYDIGRMQYKLDKNLQALSSFEKALEVQQQALPSNHPDLITTYTSLADVHNSLSDYSKALSSYEKILEIQKRMSPCNPVEFSNTYVNIANTQLKMGDRPKALVSYQKVLILRQTALAKNSLDRHQACDHVAHPEDS</sequence>
<proteinExistence type="predicted"/>
<dbReference type="AlphaFoldDB" id="A0A813VUC2"/>
<dbReference type="SUPFAM" id="SSF56399">
    <property type="entry name" value="ADP-ribosylation"/>
    <property type="match status" value="1"/>
</dbReference>
<dbReference type="Proteomes" id="UP000663852">
    <property type="component" value="Unassembled WGS sequence"/>
</dbReference>
<dbReference type="PROSITE" id="PS50005">
    <property type="entry name" value="TPR"/>
    <property type="match status" value="7"/>
</dbReference>
<feature type="repeat" description="TPR" evidence="3">
    <location>
        <begin position="640"/>
        <end position="673"/>
    </location>
</feature>
<feature type="repeat" description="TPR" evidence="3">
    <location>
        <begin position="514"/>
        <end position="547"/>
    </location>
</feature>
<dbReference type="PANTHER" id="PTHR45641:SF19">
    <property type="entry name" value="NEPHROCYSTIN-3"/>
    <property type="match status" value="1"/>
</dbReference>
<evidence type="ECO:0000256" key="3">
    <source>
        <dbReference type="PROSITE-ProRule" id="PRU00339"/>
    </source>
</evidence>
<keyword evidence="1" id="KW-0677">Repeat</keyword>